<dbReference type="Gene3D" id="1.10.10.10">
    <property type="entry name" value="Winged helix-like DNA-binding domain superfamily/Winged helix DNA-binding domain"/>
    <property type="match status" value="1"/>
</dbReference>
<dbReference type="SUPFAM" id="SSF46894">
    <property type="entry name" value="C-terminal effector domain of the bipartite response regulators"/>
    <property type="match status" value="1"/>
</dbReference>
<gene>
    <name evidence="8" type="ORF">B0I31_103686</name>
</gene>
<dbReference type="SMART" id="SM00862">
    <property type="entry name" value="Trans_reg_C"/>
    <property type="match status" value="1"/>
</dbReference>
<evidence type="ECO:0000256" key="3">
    <source>
        <dbReference type="ARBA" id="ARBA00023125"/>
    </source>
</evidence>
<keyword evidence="3 6" id="KW-0238">DNA-binding</keyword>
<dbReference type="InterPro" id="IPR036388">
    <property type="entry name" value="WH-like_DNA-bd_sf"/>
</dbReference>
<dbReference type="PROSITE" id="PS50005">
    <property type="entry name" value="TPR"/>
    <property type="match status" value="1"/>
</dbReference>
<dbReference type="Pfam" id="PF03704">
    <property type="entry name" value="BTAD"/>
    <property type="match status" value="1"/>
</dbReference>
<evidence type="ECO:0000256" key="5">
    <source>
        <dbReference type="PROSITE-ProRule" id="PRU00339"/>
    </source>
</evidence>
<dbReference type="SUPFAM" id="SSF52540">
    <property type="entry name" value="P-loop containing nucleoside triphosphate hydrolases"/>
    <property type="match status" value="1"/>
</dbReference>
<dbReference type="Gene3D" id="3.40.50.300">
    <property type="entry name" value="P-loop containing nucleotide triphosphate hydrolases"/>
    <property type="match status" value="1"/>
</dbReference>
<evidence type="ECO:0000256" key="2">
    <source>
        <dbReference type="ARBA" id="ARBA00023015"/>
    </source>
</evidence>
<dbReference type="InterPro" id="IPR001867">
    <property type="entry name" value="OmpR/PhoB-type_DNA-bd"/>
</dbReference>
<dbReference type="Gene3D" id="1.25.40.10">
    <property type="entry name" value="Tetratricopeptide repeat domain"/>
    <property type="match status" value="2"/>
</dbReference>
<evidence type="ECO:0000313" key="9">
    <source>
        <dbReference type="Proteomes" id="UP000241118"/>
    </source>
</evidence>
<evidence type="ECO:0000256" key="4">
    <source>
        <dbReference type="ARBA" id="ARBA00023163"/>
    </source>
</evidence>
<feature type="DNA-binding region" description="OmpR/PhoB-type" evidence="6">
    <location>
        <begin position="1"/>
        <end position="97"/>
    </location>
</feature>
<name>A0A2P8IEN1_SACCR</name>
<dbReference type="PRINTS" id="PR00364">
    <property type="entry name" value="DISEASERSIST"/>
</dbReference>
<dbReference type="Proteomes" id="UP000241118">
    <property type="component" value="Unassembled WGS sequence"/>
</dbReference>
<evidence type="ECO:0000256" key="6">
    <source>
        <dbReference type="PROSITE-ProRule" id="PRU01091"/>
    </source>
</evidence>
<feature type="repeat" description="TPR" evidence="5">
    <location>
        <begin position="768"/>
        <end position="801"/>
    </location>
</feature>
<dbReference type="InterPro" id="IPR051677">
    <property type="entry name" value="AfsR-DnrI-RedD_regulator"/>
</dbReference>
<dbReference type="SMART" id="SM01043">
    <property type="entry name" value="BTAD"/>
    <property type="match status" value="1"/>
</dbReference>
<dbReference type="PANTHER" id="PTHR35807">
    <property type="entry name" value="TRANSCRIPTIONAL REGULATOR REDD-RELATED"/>
    <property type="match status" value="1"/>
</dbReference>
<dbReference type="InterPro" id="IPR005158">
    <property type="entry name" value="BTAD"/>
</dbReference>
<keyword evidence="2" id="KW-0805">Transcription regulation</keyword>
<dbReference type="CDD" id="cd15831">
    <property type="entry name" value="BTAD"/>
    <property type="match status" value="1"/>
</dbReference>
<dbReference type="OrthoDB" id="7628974at2"/>
<accession>A0A2P8IEN1</accession>
<dbReference type="InterPro" id="IPR016032">
    <property type="entry name" value="Sig_transdc_resp-reg_C-effctor"/>
</dbReference>
<organism evidence="8 9">
    <name type="scientific">Saccharothrix carnea</name>
    <dbReference type="NCBI Taxonomy" id="1280637"/>
    <lineage>
        <taxon>Bacteria</taxon>
        <taxon>Bacillati</taxon>
        <taxon>Actinomycetota</taxon>
        <taxon>Actinomycetes</taxon>
        <taxon>Pseudonocardiales</taxon>
        <taxon>Pseudonocardiaceae</taxon>
        <taxon>Saccharothrix</taxon>
    </lineage>
</organism>
<sequence>MTSVVEGGVRYRLLGPVAAHLDGEPVRLGGPKQRAVLAALLLNANRVVSEEQLIGLVWDGEPPISARGQLQVRVWELRKLLGRSAIVRRSPGYLIEVAPGQLDVQVFGDAVAAARVDLAEGRLDAGAARLRDALALWEGPVLGGVTEALQDRESRLLDERRLAAVEDLFDAELRAGRHADVIGELRRACGEYPFRERLQAALMLALHRSGRTSEALAVYAQTRRRFTDELGIEPGRELQELHVQVLQGDAPAGDEPAPAPVVRPAQLPHDVRGFTGRHAELARLDDAGIWVITGAAGVGKTALAVHWARRARDRFPDGQLYVDLRGFDADHEPVPPAAALAQLLRALGQQRLPSGVDELAALYRTVLADRDVLVLLDNARDADQVGPLLPPSGMVLVTSRHRLGDLVARTGARSLPLAVLPAADSRALLTGVLGVESSDSLDELARLCGHLPLALRVAAANLGPEGSAHRVDDLVATLRADPLTGLTVDGADESPLTRAFAVSYAALEPCSQRLFRLLGLVPGADFTPRVAAALLDVPVAEAGRRLHRLAAAHLVERHGPGRFRFHDLVRDYARTLGGEDGAWERLVEFHLAAADAVDRHFSRHPLRLPRHADPASEVDFASSAEAVAWLEAEHANLTAVLRHAAVHGPHPAAWYLADAIRSVFLHRGLRAEWLDVAFPVLEAARGVPRVEALMRQGIGAACVHLGRRDEAIRHLEAALLAHREADWPEGEAATANSLGIALLASGRFTEASELFTRSLEAGTRTDRMMALNNLGFAERQSGRPDQALEHLSRALAIGTEDGSQWGEAVARVNLGHVLRSYGDLAGAREHLMAACALHRHLGNRYGEASALIGLSLVDTDAGEVDRARCAATEALAVARREENRETEVGALIALGNAESAAGHHREAASHHHQAVSLARRWSSPWQLAEAEAASRTSRSRVSNLQDR</sequence>
<dbReference type="InterPro" id="IPR011990">
    <property type="entry name" value="TPR-like_helical_dom_sf"/>
</dbReference>
<comment type="caution">
    <text evidence="8">The sequence shown here is derived from an EMBL/GenBank/DDBJ whole genome shotgun (WGS) entry which is preliminary data.</text>
</comment>
<dbReference type="SUPFAM" id="SSF48452">
    <property type="entry name" value="TPR-like"/>
    <property type="match status" value="2"/>
</dbReference>
<dbReference type="Pfam" id="PF13424">
    <property type="entry name" value="TPR_12"/>
    <property type="match status" value="2"/>
</dbReference>
<dbReference type="InterPro" id="IPR027417">
    <property type="entry name" value="P-loop_NTPase"/>
</dbReference>
<dbReference type="GO" id="GO:0006355">
    <property type="term" value="P:regulation of DNA-templated transcription"/>
    <property type="evidence" value="ECO:0007669"/>
    <property type="project" value="InterPro"/>
</dbReference>
<dbReference type="AlphaFoldDB" id="A0A2P8IEN1"/>
<evidence type="ECO:0000259" key="7">
    <source>
        <dbReference type="PROSITE" id="PS51755"/>
    </source>
</evidence>
<dbReference type="SMART" id="SM00028">
    <property type="entry name" value="TPR"/>
    <property type="match status" value="5"/>
</dbReference>
<proteinExistence type="inferred from homology"/>
<dbReference type="PANTHER" id="PTHR35807:SF1">
    <property type="entry name" value="TRANSCRIPTIONAL REGULATOR REDD"/>
    <property type="match status" value="1"/>
</dbReference>
<dbReference type="EMBL" id="PYAX01000003">
    <property type="protein sequence ID" value="PSL56926.1"/>
    <property type="molecule type" value="Genomic_DNA"/>
</dbReference>
<dbReference type="GO" id="GO:0000160">
    <property type="term" value="P:phosphorelay signal transduction system"/>
    <property type="evidence" value="ECO:0007669"/>
    <property type="project" value="InterPro"/>
</dbReference>
<comment type="similarity">
    <text evidence="1">Belongs to the AfsR/DnrI/RedD regulatory family.</text>
</comment>
<dbReference type="InterPro" id="IPR019734">
    <property type="entry name" value="TPR_rpt"/>
</dbReference>
<keyword evidence="4" id="KW-0804">Transcription</keyword>
<reference evidence="8 9" key="1">
    <citation type="submission" date="2018-03" db="EMBL/GenBank/DDBJ databases">
        <title>Genomic Encyclopedia of Type Strains, Phase III (KMG-III): the genomes of soil and plant-associated and newly described type strains.</title>
        <authorList>
            <person name="Whitman W."/>
        </authorList>
    </citation>
    <scope>NUCLEOTIDE SEQUENCE [LARGE SCALE GENOMIC DNA]</scope>
    <source>
        <strain evidence="8 9">CGMCC 4.7097</strain>
    </source>
</reference>
<feature type="domain" description="OmpR/PhoB-type" evidence="7">
    <location>
        <begin position="1"/>
        <end position="97"/>
    </location>
</feature>
<protein>
    <submittedName>
        <fullName evidence="8">DNA-binding SARP family transcriptional activator</fullName>
    </submittedName>
</protein>
<keyword evidence="5" id="KW-0802">TPR repeat</keyword>
<dbReference type="GO" id="GO:0003677">
    <property type="term" value="F:DNA binding"/>
    <property type="evidence" value="ECO:0007669"/>
    <property type="project" value="UniProtKB-UniRule"/>
</dbReference>
<dbReference type="PROSITE" id="PS51755">
    <property type="entry name" value="OMPR_PHOB"/>
    <property type="match status" value="1"/>
</dbReference>
<dbReference type="Pfam" id="PF00486">
    <property type="entry name" value="Trans_reg_C"/>
    <property type="match status" value="1"/>
</dbReference>
<keyword evidence="9" id="KW-1185">Reference proteome</keyword>
<evidence type="ECO:0000256" key="1">
    <source>
        <dbReference type="ARBA" id="ARBA00005820"/>
    </source>
</evidence>
<evidence type="ECO:0000313" key="8">
    <source>
        <dbReference type="EMBL" id="PSL56926.1"/>
    </source>
</evidence>